<dbReference type="Pfam" id="PF04051">
    <property type="entry name" value="TRAPP"/>
    <property type="match status" value="1"/>
</dbReference>
<proteinExistence type="inferred from homology"/>
<dbReference type="InterPro" id="IPR037992">
    <property type="entry name" value="TRAPPC6/Trs33"/>
</dbReference>
<dbReference type="PANTHER" id="PTHR12817">
    <property type="entry name" value="TRAFFICKING PROTEIN PARTICLE COMPLEX SUBUNIT 6B"/>
    <property type="match status" value="1"/>
</dbReference>
<dbReference type="GO" id="GO:0005802">
    <property type="term" value="C:trans-Golgi network"/>
    <property type="evidence" value="ECO:0007669"/>
    <property type="project" value="TreeGrafter"/>
</dbReference>
<dbReference type="CDD" id="cd14944">
    <property type="entry name" value="TRAPPC6A_Trs33"/>
    <property type="match status" value="1"/>
</dbReference>
<dbReference type="EMBL" id="HE573024">
    <property type="protein sequence ID" value="CCC50043.1"/>
    <property type="molecule type" value="Genomic_DNA"/>
</dbReference>
<name>G0TZL5_TRYVY</name>
<organism evidence="2">
    <name type="scientific">Trypanosoma vivax (strain Y486)</name>
    <dbReference type="NCBI Taxonomy" id="1055687"/>
    <lineage>
        <taxon>Eukaryota</taxon>
        <taxon>Discoba</taxon>
        <taxon>Euglenozoa</taxon>
        <taxon>Kinetoplastea</taxon>
        <taxon>Metakinetoplastina</taxon>
        <taxon>Trypanosomatida</taxon>
        <taxon>Trypanosomatidae</taxon>
        <taxon>Trypanosoma</taxon>
        <taxon>Duttonella</taxon>
    </lineage>
</organism>
<evidence type="ECO:0000313" key="2">
    <source>
        <dbReference type="EMBL" id="CCC50043.1"/>
    </source>
</evidence>
<dbReference type="AlphaFoldDB" id="G0TZL5"/>
<dbReference type="PANTHER" id="PTHR12817:SF0">
    <property type="entry name" value="GEO08327P1"/>
    <property type="match status" value="1"/>
</dbReference>
<dbReference type="InterPro" id="IPR024096">
    <property type="entry name" value="NO_sig/Golgi_transp_ligand-bd"/>
</dbReference>
<accession>G0TZL5</accession>
<evidence type="ECO:0000256" key="1">
    <source>
        <dbReference type="ARBA" id="ARBA00006218"/>
    </source>
</evidence>
<dbReference type="GO" id="GO:0006888">
    <property type="term" value="P:endoplasmic reticulum to Golgi vesicle-mediated transport"/>
    <property type="evidence" value="ECO:0007669"/>
    <property type="project" value="TreeGrafter"/>
</dbReference>
<comment type="similarity">
    <text evidence="1">Belongs to the TRAPP small subunits family. BET3 subfamily.</text>
</comment>
<protein>
    <recommendedName>
        <fullName evidence="3">Trafficking protein particle complex subunit</fullName>
    </recommendedName>
</protein>
<dbReference type="OMA" id="NMELISY"/>
<dbReference type="Gene3D" id="3.30.1380.20">
    <property type="entry name" value="Trafficking protein particle complex subunit 3"/>
    <property type="match status" value="1"/>
</dbReference>
<dbReference type="VEuPathDB" id="TriTrypDB:TvY486_0806500"/>
<dbReference type="GO" id="GO:0005801">
    <property type="term" value="C:cis-Golgi network"/>
    <property type="evidence" value="ECO:0007669"/>
    <property type="project" value="TreeGrafter"/>
</dbReference>
<dbReference type="InterPro" id="IPR007194">
    <property type="entry name" value="TRAPP_component"/>
</dbReference>
<reference evidence="2" key="1">
    <citation type="journal article" date="2012" name="Proc. Natl. Acad. Sci. U.S.A.">
        <title>Antigenic diversity is generated by distinct evolutionary mechanisms in African trypanosome species.</title>
        <authorList>
            <person name="Jackson A.P."/>
            <person name="Berry A."/>
            <person name="Aslett M."/>
            <person name="Allison H.C."/>
            <person name="Burton P."/>
            <person name="Vavrova-Anderson J."/>
            <person name="Brown R."/>
            <person name="Browne H."/>
            <person name="Corton N."/>
            <person name="Hauser H."/>
            <person name="Gamble J."/>
            <person name="Gilderthorp R."/>
            <person name="Marcello L."/>
            <person name="McQuillan J."/>
            <person name="Otto T.D."/>
            <person name="Quail M.A."/>
            <person name="Sanders M.J."/>
            <person name="van Tonder A."/>
            <person name="Ginger M.L."/>
            <person name="Field M.C."/>
            <person name="Barry J.D."/>
            <person name="Hertz-Fowler C."/>
            <person name="Berriman M."/>
        </authorList>
    </citation>
    <scope>NUCLEOTIDE SEQUENCE</scope>
    <source>
        <strain evidence="2">Y486</strain>
    </source>
</reference>
<dbReference type="SUPFAM" id="SSF111126">
    <property type="entry name" value="Ligand-binding domain in the NO signalling and Golgi transport"/>
    <property type="match status" value="1"/>
</dbReference>
<sequence length="217" mass="24889">MQRMNQHLLVSEGVVSTLNMEIISYILGRHAQSKEPLLGCIAERDTELHVLKEIESISLLVGLRLTERLLYREATFSESTPMDIARFVGQSLWKAVFGKRVDRVRHMDKVYFCLIDNNFRWLQGHVRVEDERFVPASCSFPSHIPGSTASDTTALQKLRTCSSPLERAVLRYATGILRGAIHLLCRNEHVKIHANRNEKNEVEFVLDFRAPFEQLSI</sequence>
<evidence type="ECO:0008006" key="3">
    <source>
        <dbReference type="Google" id="ProtNLM"/>
    </source>
</evidence>
<gene>
    <name evidence="2" type="ORF">TVY486_0806500</name>
</gene>
<dbReference type="GO" id="GO:0030008">
    <property type="term" value="C:TRAPP complex"/>
    <property type="evidence" value="ECO:0007669"/>
    <property type="project" value="TreeGrafter"/>
</dbReference>